<dbReference type="AlphaFoldDB" id="A0A2U1PYG9"/>
<sequence>MYVPAVEGGRHLTIRLRTNEDRVYLGELKIFYHSVKEDDRFAEFWDGNLSPSSTFIGFMFMAILDVNHAQEFAPAPGPSVGSNDGAAIDQGIAYTLLLVALAITYLIH</sequence>
<keyword evidence="1" id="KW-0812">Transmembrane</keyword>
<feature type="transmembrane region" description="Helical" evidence="1">
    <location>
        <begin position="91"/>
        <end position="107"/>
    </location>
</feature>
<dbReference type="STRING" id="35608.A0A2U1PYG9"/>
<proteinExistence type="predicted"/>
<keyword evidence="3" id="KW-1185">Reference proteome</keyword>
<protein>
    <submittedName>
        <fullName evidence="2">Arabinogalactan peptide, AGP</fullName>
    </submittedName>
</protein>
<dbReference type="InterPro" id="IPR009424">
    <property type="entry name" value="AGP16/20/22/41"/>
</dbReference>
<gene>
    <name evidence="2" type="ORF">CTI12_AA096190</name>
</gene>
<comment type="caution">
    <text evidence="2">The sequence shown here is derived from an EMBL/GenBank/DDBJ whole genome shotgun (WGS) entry which is preliminary data.</text>
</comment>
<dbReference type="PANTHER" id="PTHR33374">
    <property type="entry name" value="ARABINOGALACTAN PROTEIN 20"/>
    <property type="match status" value="1"/>
</dbReference>
<keyword evidence="1" id="KW-1133">Transmembrane helix</keyword>
<evidence type="ECO:0000256" key="1">
    <source>
        <dbReference type="SAM" id="Phobius"/>
    </source>
</evidence>
<accession>A0A2U1PYG9</accession>
<name>A0A2U1PYG9_ARTAN</name>
<keyword evidence="1" id="KW-0472">Membrane</keyword>
<evidence type="ECO:0000313" key="3">
    <source>
        <dbReference type="Proteomes" id="UP000245207"/>
    </source>
</evidence>
<dbReference type="EMBL" id="PKPP01000598">
    <property type="protein sequence ID" value="PWA90820.1"/>
    <property type="molecule type" value="Genomic_DNA"/>
</dbReference>
<evidence type="ECO:0000313" key="2">
    <source>
        <dbReference type="EMBL" id="PWA90820.1"/>
    </source>
</evidence>
<dbReference type="OrthoDB" id="777504at2759"/>
<organism evidence="2 3">
    <name type="scientific">Artemisia annua</name>
    <name type="common">Sweet wormwood</name>
    <dbReference type="NCBI Taxonomy" id="35608"/>
    <lineage>
        <taxon>Eukaryota</taxon>
        <taxon>Viridiplantae</taxon>
        <taxon>Streptophyta</taxon>
        <taxon>Embryophyta</taxon>
        <taxon>Tracheophyta</taxon>
        <taxon>Spermatophyta</taxon>
        <taxon>Magnoliopsida</taxon>
        <taxon>eudicotyledons</taxon>
        <taxon>Gunneridae</taxon>
        <taxon>Pentapetalae</taxon>
        <taxon>asterids</taxon>
        <taxon>campanulids</taxon>
        <taxon>Asterales</taxon>
        <taxon>Asteraceae</taxon>
        <taxon>Asteroideae</taxon>
        <taxon>Anthemideae</taxon>
        <taxon>Artemisiinae</taxon>
        <taxon>Artemisia</taxon>
    </lineage>
</organism>
<dbReference type="Proteomes" id="UP000245207">
    <property type="component" value="Unassembled WGS sequence"/>
</dbReference>
<reference evidence="2 3" key="1">
    <citation type="journal article" date="2018" name="Mol. Plant">
        <title>The genome of Artemisia annua provides insight into the evolution of Asteraceae family and artemisinin biosynthesis.</title>
        <authorList>
            <person name="Shen Q."/>
            <person name="Zhang L."/>
            <person name="Liao Z."/>
            <person name="Wang S."/>
            <person name="Yan T."/>
            <person name="Shi P."/>
            <person name="Liu M."/>
            <person name="Fu X."/>
            <person name="Pan Q."/>
            <person name="Wang Y."/>
            <person name="Lv Z."/>
            <person name="Lu X."/>
            <person name="Zhang F."/>
            <person name="Jiang W."/>
            <person name="Ma Y."/>
            <person name="Chen M."/>
            <person name="Hao X."/>
            <person name="Li L."/>
            <person name="Tang Y."/>
            <person name="Lv G."/>
            <person name="Zhou Y."/>
            <person name="Sun X."/>
            <person name="Brodelius P.E."/>
            <person name="Rose J.K.C."/>
            <person name="Tang K."/>
        </authorList>
    </citation>
    <scope>NUCLEOTIDE SEQUENCE [LARGE SCALE GENOMIC DNA]</scope>
    <source>
        <strain evidence="3">cv. Huhao1</strain>
        <tissue evidence="2">Leaf</tissue>
    </source>
</reference>
<dbReference type="Pfam" id="PF06376">
    <property type="entry name" value="AGP"/>
    <property type="match status" value="1"/>
</dbReference>